<proteinExistence type="inferred from homology"/>
<evidence type="ECO:0000313" key="4">
    <source>
        <dbReference type="Proteomes" id="UP000034837"/>
    </source>
</evidence>
<dbReference type="InterPro" id="IPR003488">
    <property type="entry name" value="DprA"/>
</dbReference>
<feature type="domain" description="Smf/DprA SLOG" evidence="2">
    <location>
        <begin position="80"/>
        <end position="290"/>
    </location>
</feature>
<dbReference type="InterPro" id="IPR057666">
    <property type="entry name" value="DrpA_SLOG"/>
</dbReference>
<protein>
    <submittedName>
        <fullName evidence="3">Protecting protein DprA protein</fullName>
    </submittedName>
</protein>
<dbReference type="EMBL" id="LCDO01000006">
    <property type="protein sequence ID" value="KKS56766.1"/>
    <property type="molecule type" value="Genomic_DNA"/>
</dbReference>
<evidence type="ECO:0000256" key="1">
    <source>
        <dbReference type="ARBA" id="ARBA00006525"/>
    </source>
</evidence>
<dbReference type="PATRIC" id="fig|1619039.3.peg.801"/>
<accession>A0A0G1CDJ2</accession>
<dbReference type="SUPFAM" id="SSF102405">
    <property type="entry name" value="MCP/YpsA-like"/>
    <property type="match status" value="1"/>
</dbReference>
<gene>
    <name evidence="3" type="ORF">UV20_C0006G0049</name>
</gene>
<dbReference type="InterPro" id="IPR036388">
    <property type="entry name" value="WH-like_DNA-bd_sf"/>
</dbReference>
<organism evidence="3 4">
    <name type="scientific">Candidatus Magasanikbacteria bacterium GW2011_GWA2_42_32</name>
    <dbReference type="NCBI Taxonomy" id="1619039"/>
    <lineage>
        <taxon>Bacteria</taxon>
        <taxon>Candidatus Magasanikiibacteriota</taxon>
    </lineage>
</organism>
<sequence>MSKEELARLVALSTISKMNSKSLLKIKRAFIDLQDVWRANSEDFLKIGLGVETIRAIIEERAKLDPEKEWQKLEKEKLKVISLDEELYPTLLKQIYDPPPLLFYQGTLNKDKYPLACVGSRRLSFYGKQVIEEIIPPLSQNGATIISGLALGADAAAHATTLQAGGRTIAVLGSGANNNSIYPKENYRLAQQIINNGGAVISEFPIGTLPLRFNFPIRNRVISGLSLGTIIIEAAEDSGSLITAKLALDQNREVFSVPGNIFSPLSEGPNNLLKLGAQVITSAEDILDFLKIEKNKDLFSEIKPLAENPTEEAILKVLSKEPKNLEKIAQETKFPTNVLVSAIALMELKNKIKNSGGMNYIIN</sequence>
<name>A0A0G1CDJ2_9BACT</name>
<dbReference type="Gene3D" id="3.40.50.450">
    <property type="match status" value="1"/>
</dbReference>
<dbReference type="PANTHER" id="PTHR43022:SF1">
    <property type="entry name" value="PROTEIN SMF"/>
    <property type="match status" value="1"/>
</dbReference>
<reference evidence="3 4" key="1">
    <citation type="journal article" date="2015" name="Nature">
        <title>rRNA introns, odd ribosomes, and small enigmatic genomes across a large radiation of phyla.</title>
        <authorList>
            <person name="Brown C.T."/>
            <person name="Hug L.A."/>
            <person name="Thomas B.C."/>
            <person name="Sharon I."/>
            <person name="Castelle C.J."/>
            <person name="Singh A."/>
            <person name="Wilkins M.J."/>
            <person name="Williams K.H."/>
            <person name="Banfield J.F."/>
        </authorList>
    </citation>
    <scope>NUCLEOTIDE SEQUENCE [LARGE SCALE GENOMIC DNA]</scope>
</reference>
<dbReference type="Proteomes" id="UP000034837">
    <property type="component" value="Unassembled WGS sequence"/>
</dbReference>
<dbReference type="GO" id="GO:0009294">
    <property type="term" value="P:DNA-mediated transformation"/>
    <property type="evidence" value="ECO:0007669"/>
    <property type="project" value="InterPro"/>
</dbReference>
<comment type="similarity">
    <text evidence="1">Belongs to the DprA/Smf family.</text>
</comment>
<dbReference type="Pfam" id="PF02481">
    <property type="entry name" value="DNA_processg_A"/>
    <property type="match status" value="1"/>
</dbReference>
<dbReference type="AlphaFoldDB" id="A0A0G1CDJ2"/>
<dbReference type="NCBIfam" id="TIGR00732">
    <property type="entry name" value="dprA"/>
    <property type="match status" value="1"/>
</dbReference>
<comment type="caution">
    <text evidence="3">The sequence shown here is derived from an EMBL/GenBank/DDBJ whole genome shotgun (WGS) entry which is preliminary data.</text>
</comment>
<dbReference type="Gene3D" id="1.10.10.10">
    <property type="entry name" value="Winged helix-like DNA-binding domain superfamily/Winged helix DNA-binding domain"/>
    <property type="match status" value="1"/>
</dbReference>
<evidence type="ECO:0000313" key="3">
    <source>
        <dbReference type="EMBL" id="KKS56766.1"/>
    </source>
</evidence>
<evidence type="ECO:0000259" key="2">
    <source>
        <dbReference type="Pfam" id="PF02481"/>
    </source>
</evidence>
<dbReference type="PANTHER" id="PTHR43022">
    <property type="entry name" value="PROTEIN SMF"/>
    <property type="match status" value="1"/>
</dbReference>